<name>A0A0F9WGR8_9ZZZZ</name>
<keyword evidence="4" id="KW-0645">Protease</keyword>
<dbReference type="NCBIfam" id="NF002759">
    <property type="entry name" value="PRK02813.1"/>
    <property type="match status" value="1"/>
</dbReference>
<evidence type="ECO:0000256" key="6">
    <source>
        <dbReference type="ARBA" id="ARBA00022801"/>
    </source>
</evidence>
<dbReference type="InterPro" id="IPR001948">
    <property type="entry name" value="Peptidase_M18"/>
</dbReference>
<dbReference type="Pfam" id="PF02127">
    <property type="entry name" value="Peptidase_M18"/>
    <property type="match status" value="1"/>
</dbReference>
<comment type="caution">
    <text evidence="9">The sequence shown here is derived from an EMBL/GenBank/DDBJ whole genome shotgun (WGS) entry which is preliminary data.</text>
</comment>
<gene>
    <name evidence="9" type="ORF">LCGC14_0011890</name>
</gene>
<evidence type="ECO:0000256" key="7">
    <source>
        <dbReference type="ARBA" id="ARBA00022833"/>
    </source>
</evidence>
<dbReference type="GO" id="GO:0008237">
    <property type="term" value="F:metallopeptidase activity"/>
    <property type="evidence" value="ECO:0007669"/>
    <property type="project" value="UniProtKB-KW"/>
</dbReference>
<accession>A0A0F9WGR8</accession>
<dbReference type="CDD" id="cd05658">
    <property type="entry name" value="M18_DAP"/>
    <property type="match status" value="1"/>
</dbReference>
<protein>
    <recommendedName>
        <fullName evidence="10">M18 family aminopeptidase</fullName>
    </recommendedName>
</protein>
<keyword evidence="3" id="KW-0031">Aminopeptidase</keyword>
<evidence type="ECO:0000256" key="5">
    <source>
        <dbReference type="ARBA" id="ARBA00022723"/>
    </source>
</evidence>
<evidence type="ECO:0000313" key="9">
    <source>
        <dbReference type="EMBL" id="KKO11693.1"/>
    </source>
</evidence>
<evidence type="ECO:0000256" key="8">
    <source>
        <dbReference type="ARBA" id="ARBA00023049"/>
    </source>
</evidence>
<dbReference type="SUPFAM" id="SSF101821">
    <property type="entry name" value="Aminopeptidase/glucanase lid domain"/>
    <property type="match status" value="1"/>
</dbReference>
<organism evidence="9">
    <name type="scientific">marine sediment metagenome</name>
    <dbReference type="NCBI Taxonomy" id="412755"/>
    <lineage>
        <taxon>unclassified sequences</taxon>
        <taxon>metagenomes</taxon>
        <taxon>ecological metagenomes</taxon>
    </lineage>
</organism>
<dbReference type="GO" id="GO:0005737">
    <property type="term" value="C:cytoplasm"/>
    <property type="evidence" value="ECO:0007669"/>
    <property type="project" value="UniProtKB-ARBA"/>
</dbReference>
<dbReference type="SUPFAM" id="SSF53187">
    <property type="entry name" value="Zn-dependent exopeptidases"/>
    <property type="match status" value="1"/>
</dbReference>
<dbReference type="EMBL" id="LAZR01000002">
    <property type="protein sequence ID" value="KKO11693.1"/>
    <property type="molecule type" value="Genomic_DNA"/>
</dbReference>
<evidence type="ECO:0000256" key="1">
    <source>
        <dbReference type="ARBA" id="ARBA00001947"/>
    </source>
</evidence>
<keyword evidence="8" id="KW-0482">Metalloprotease</keyword>
<evidence type="ECO:0000256" key="2">
    <source>
        <dbReference type="ARBA" id="ARBA00008290"/>
    </source>
</evidence>
<evidence type="ECO:0000256" key="4">
    <source>
        <dbReference type="ARBA" id="ARBA00022670"/>
    </source>
</evidence>
<keyword evidence="7" id="KW-0862">Zinc</keyword>
<dbReference type="InterPro" id="IPR023358">
    <property type="entry name" value="Peptidase_M18_dom2"/>
</dbReference>
<sequence>MEKLSFNEGLLQFLQQSPTPFHAVQTMQSTLHKAGFELLNEEDTWHLKPGGRYVVQRNGSSIIAFTLGQGDPAESGFRMSGAHTDSPCLKLKPNAVMPPNPQTGGALQFAVEVYGGMLMAPWFDRDLSLAGRVEYRLGDGSLGSALLDWQRPLATVPSLAIHLDREANSNRTINAQKDLPPVLALQTSAADFDFQDWIINALREQQGVDNVDSVLAHELYFYDTQAPAMIGLHEDFIASARLDNLLSCYVGQQALLTDNTAPAESFALLVCNDHEEVGSNSACGAQGPFLRSVLARISAQLGSGDAAESVERMTRRSLFLSIDNAHGLHPNFADKHDNNHGPLLNQGPVIKVNANQRYATNSRTTALFKALCEQTGVPVQAFVVRSDMGCGSTIGPVTAAGLGVETIDIGVPTYGMHSIRELAGSDDAWYLARVVKRFFQS</sequence>
<dbReference type="Gene3D" id="3.40.630.10">
    <property type="entry name" value="Zn peptidases"/>
    <property type="match status" value="1"/>
</dbReference>
<dbReference type="AlphaFoldDB" id="A0A0F9WGR8"/>
<keyword evidence="6" id="KW-0378">Hydrolase</keyword>
<comment type="similarity">
    <text evidence="2">Belongs to the peptidase M18 family.</text>
</comment>
<dbReference type="GO" id="GO:0004177">
    <property type="term" value="F:aminopeptidase activity"/>
    <property type="evidence" value="ECO:0007669"/>
    <property type="project" value="UniProtKB-KW"/>
</dbReference>
<dbReference type="PANTHER" id="PTHR28570">
    <property type="entry name" value="ASPARTYL AMINOPEPTIDASE"/>
    <property type="match status" value="1"/>
</dbReference>
<dbReference type="GO" id="GO:0008270">
    <property type="term" value="F:zinc ion binding"/>
    <property type="evidence" value="ECO:0007669"/>
    <property type="project" value="InterPro"/>
</dbReference>
<dbReference type="Gene3D" id="2.30.250.10">
    <property type="entry name" value="Aminopeptidase i, Domain 2"/>
    <property type="match status" value="1"/>
</dbReference>
<keyword evidence="5" id="KW-0479">Metal-binding</keyword>
<evidence type="ECO:0000256" key="3">
    <source>
        <dbReference type="ARBA" id="ARBA00022438"/>
    </source>
</evidence>
<reference evidence="9" key="1">
    <citation type="journal article" date="2015" name="Nature">
        <title>Complex archaea that bridge the gap between prokaryotes and eukaryotes.</title>
        <authorList>
            <person name="Spang A."/>
            <person name="Saw J.H."/>
            <person name="Jorgensen S.L."/>
            <person name="Zaremba-Niedzwiedzka K."/>
            <person name="Martijn J."/>
            <person name="Lind A.E."/>
            <person name="van Eijk R."/>
            <person name="Schleper C."/>
            <person name="Guy L."/>
            <person name="Ettema T.J."/>
        </authorList>
    </citation>
    <scope>NUCLEOTIDE SEQUENCE</scope>
</reference>
<proteinExistence type="inferred from homology"/>
<comment type="cofactor">
    <cofactor evidence="1">
        <name>Zn(2+)</name>
        <dbReference type="ChEBI" id="CHEBI:29105"/>
    </cofactor>
</comment>
<dbReference type="PRINTS" id="PR00932">
    <property type="entry name" value="AMINO1PTASE"/>
</dbReference>
<dbReference type="GO" id="GO:0006508">
    <property type="term" value="P:proteolysis"/>
    <property type="evidence" value="ECO:0007669"/>
    <property type="project" value="UniProtKB-KW"/>
</dbReference>
<dbReference type="PANTHER" id="PTHR28570:SF3">
    <property type="entry name" value="ASPARTYL AMINOPEPTIDASE"/>
    <property type="match status" value="1"/>
</dbReference>
<evidence type="ECO:0008006" key="10">
    <source>
        <dbReference type="Google" id="ProtNLM"/>
    </source>
</evidence>